<name>A0A6P8B1Z0_PYRGI</name>
<keyword evidence="2" id="KW-1185">Reference proteome</keyword>
<protein>
    <recommendedName>
        <fullName evidence="4">HORMA domain-containing protein</fullName>
    </recommendedName>
</protein>
<reference evidence="3" key="3">
    <citation type="submission" date="2025-08" db="UniProtKB">
        <authorList>
            <consortium name="RefSeq"/>
        </authorList>
    </citation>
    <scope>IDENTIFICATION</scope>
    <source>
        <strain evidence="3">NI907</strain>
    </source>
</reference>
<dbReference type="RefSeq" id="XP_030981198.1">
    <property type="nucleotide sequence ID" value="XM_031127941.1"/>
</dbReference>
<dbReference type="AlphaFoldDB" id="A0A6P8B1Z0"/>
<sequence length="366" mass="42199">MHDERPKHAPYSPRDSEQVAITILIIPKHTLSTVVWWTIDRAAHSNFCFRHHRRLLHTSCFHFVGNKTLRKRKHTWRGLIKPLSGRKKAFHLEKVQWKSSSTLFLQEYSSDPNLMRILSQMKTMLKMVEDGDLVKIYLCLFDKKTDTPDPASLVEVFTLQVRYEPDMSTAVTVSWAGLAQLSPTSSVKTKSKSELTIEEFLQHLQPIKKKVYTLMKHQVKVSKRAKWESYSKKSKFDLIAAKQLLSERPDCKNWTECVTMRIPARKSPAEGIDAGEEEQTIHVEVEKPTSPLQTLSHSQKRRLDLLSDEDDTLRNPPVKVRIDWTEGSEGSWGIDGASDNSSVRNRRLETSPVARASQRLRFEAER</sequence>
<organism evidence="2 3">
    <name type="scientific">Pyricularia grisea</name>
    <name type="common">Crabgrass-specific blast fungus</name>
    <name type="synonym">Magnaporthe grisea</name>
    <dbReference type="NCBI Taxonomy" id="148305"/>
    <lineage>
        <taxon>Eukaryota</taxon>
        <taxon>Fungi</taxon>
        <taxon>Dikarya</taxon>
        <taxon>Ascomycota</taxon>
        <taxon>Pezizomycotina</taxon>
        <taxon>Sordariomycetes</taxon>
        <taxon>Sordariomycetidae</taxon>
        <taxon>Magnaporthales</taxon>
        <taxon>Pyriculariaceae</taxon>
        <taxon>Pyricularia</taxon>
    </lineage>
</organism>
<reference evidence="3" key="1">
    <citation type="journal article" date="2019" name="Mol. Biol. Evol.">
        <title>Blast fungal genomes show frequent chromosomal changes, gene gains and losses, and effector gene turnover.</title>
        <authorList>
            <person name="Gomez Luciano L.B."/>
            <person name="Jason Tsai I."/>
            <person name="Chuma I."/>
            <person name="Tosa Y."/>
            <person name="Chen Y.H."/>
            <person name="Li J.Y."/>
            <person name="Li M.Y."/>
            <person name="Jade Lu M.Y."/>
            <person name="Nakayashiki H."/>
            <person name="Li W.H."/>
        </authorList>
    </citation>
    <scope>NUCLEOTIDE SEQUENCE</scope>
    <source>
        <strain evidence="3">NI907</strain>
    </source>
</reference>
<feature type="region of interest" description="Disordered" evidence="1">
    <location>
        <begin position="324"/>
        <end position="353"/>
    </location>
</feature>
<accession>A0A6P8B1Z0</accession>
<dbReference type="GeneID" id="41962850"/>
<evidence type="ECO:0000256" key="1">
    <source>
        <dbReference type="SAM" id="MobiDB-lite"/>
    </source>
</evidence>
<evidence type="ECO:0008006" key="4">
    <source>
        <dbReference type="Google" id="ProtNLM"/>
    </source>
</evidence>
<dbReference type="Proteomes" id="UP000515153">
    <property type="component" value="Unplaced"/>
</dbReference>
<dbReference type="KEGG" id="pgri:PgNI_07937"/>
<gene>
    <name evidence="3" type="ORF">PgNI_07937</name>
</gene>
<proteinExistence type="predicted"/>
<reference evidence="3" key="2">
    <citation type="submission" date="2019-10" db="EMBL/GenBank/DDBJ databases">
        <authorList>
            <consortium name="NCBI Genome Project"/>
        </authorList>
    </citation>
    <scope>NUCLEOTIDE SEQUENCE</scope>
    <source>
        <strain evidence="3">NI907</strain>
    </source>
</reference>
<evidence type="ECO:0000313" key="2">
    <source>
        <dbReference type="Proteomes" id="UP000515153"/>
    </source>
</evidence>
<evidence type="ECO:0000313" key="3">
    <source>
        <dbReference type="RefSeq" id="XP_030981198.1"/>
    </source>
</evidence>